<feature type="domain" description="Lipid-binding serum glycoprotein C-terminal" evidence="1">
    <location>
        <begin position="180"/>
        <end position="383"/>
    </location>
</feature>
<proteinExistence type="predicted"/>
<dbReference type="PANTHER" id="PTHR10504">
    <property type="entry name" value="BACTERICIDAL PERMEABILITY-INCREASING BPI PROTEIN-RELATED"/>
    <property type="match status" value="1"/>
</dbReference>
<dbReference type="InterPro" id="IPR001124">
    <property type="entry name" value="Lipid-bd_serum_glycop_C"/>
</dbReference>
<reference evidence="2 3" key="1">
    <citation type="submission" date="2019-10" db="EMBL/GenBank/DDBJ databases">
        <title>Assembly and Annotation for the nematode Trichostrongylus colubriformis.</title>
        <authorList>
            <person name="Martin J."/>
        </authorList>
    </citation>
    <scope>NUCLEOTIDE SEQUENCE [LARGE SCALE GENOMIC DNA]</scope>
    <source>
        <strain evidence="2">G859</strain>
        <tissue evidence="2">Whole worm</tissue>
    </source>
</reference>
<dbReference type="EMBL" id="WIXE01017630">
    <property type="protein sequence ID" value="KAK5971575.1"/>
    <property type="molecule type" value="Genomic_DNA"/>
</dbReference>
<dbReference type="InterPro" id="IPR032942">
    <property type="entry name" value="BPI/LBP/Plunc"/>
</dbReference>
<feature type="non-terminal residue" evidence="2">
    <location>
        <position position="1"/>
    </location>
</feature>
<dbReference type="Gene3D" id="3.15.10.10">
    <property type="entry name" value="Bactericidal permeability-increasing protein, domain 1"/>
    <property type="match status" value="2"/>
</dbReference>
<dbReference type="GO" id="GO:0005615">
    <property type="term" value="C:extracellular space"/>
    <property type="evidence" value="ECO:0007669"/>
    <property type="project" value="TreeGrafter"/>
</dbReference>
<dbReference type="SMART" id="SM00329">
    <property type="entry name" value="BPI2"/>
    <property type="match status" value="1"/>
</dbReference>
<accession>A0AAN8FKP6</accession>
<evidence type="ECO:0000259" key="1">
    <source>
        <dbReference type="SMART" id="SM00329"/>
    </source>
</evidence>
<dbReference type="Proteomes" id="UP001331761">
    <property type="component" value="Unassembled WGS sequence"/>
</dbReference>
<dbReference type="InterPro" id="IPR017943">
    <property type="entry name" value="Bactericidal_perm-incr_a/b_dom"/>
</dbReference>
<organism evidence="2 3">
    <name type="scientific">Trichostrongylus colubriformis</name>
    <name type="common">Black scour worm</name>
    <dbReference type="NCBI Taxonomy" id="6319"/>
    <lineage>
        <taxon>Eukaryota</taxon>
        <taxon>Metazoa</taxon>
        <taxon>Ecdysozoa</taxon>
        <taxon>Nematoda</taxon>
        <taxon>Chromadorea</taxon>
        <taxon>Rhabditida</taxon>
        <taxon>Rhabditina</taxon>
        <taxon>Rhabditomorpha</taxon>
        <taxon>Strongyloidea</taxon>
        <taxon>Trichostrongylidae</taxon>
        <taxon>Trichostrongylus</taxon>
    </lineage>
</organism>
<sequence>VDLEIPKIALPDITLDITAGPGHGVVAAHNLNITKFKSPNFNFLLSEKGLSWSSSGGAVKIGGLWEAEYTIGVPVGFRIGGGVLPWLVNLFRTEISYALKKTIHNQACETARSILLVDFNEFLFSLPLHIPIGQDFYLDYALQRNVTYNSEFAEVELLADVVYGLHTCHPEKIEQWEEAGLIPKMMVVWLSETVPNCLLSSAHEGKLVQFTITKDIPELASYLRTSCSLFSICIGRFFPRLKSEFPDQYVDLHFHTYDAPFVQMHDGEVIMNATFAVDFYIHPRKDHMKSLARMVLESSSIILPEIVDNRLTGSLNDTQLQLWEDFSDIGEMSKTFLTMFEKVFATFARVMVEAVLHKGVPLPIFDNVTISGRRLRNTNIREARPS</sequence>
<dbReference type="PANTHER" id="PTHR10504:SF145">
    <property type="entry name" value="PROTEIN CBG15266"/>
    <property type="match status" value="1"/>
</dbReference>
<dbReference type="GO" id="GO:0008289">
    <property type="term" value="F:lipid binding"/>
    <property type="evidence" value="ECO:0007669"/>
    <property type="project" value="InterPro"/>
</dbReference>
<dbReference type="SUPFAM" id="SSF55394">
    <property type="entry name" value="Bactericidal permeability-increasing protein, BPI"/>
    <property type="match status" value="2"/>
</dbReference>
<gene>
    <name evidence="2" type="ORF">GCK32_003511</name>
</gene>
<dbReference type="AlphaFoldDB" id="A0AAN8FKP6"/>
<name>A0AAN8FKP6_TRICO</name>
<keyword evidence="3" id="KW-1185">Reference proteome</keyword>
<dbReference type="Gene3D" id="3.15.20.10">
    <property type="entry name" value="Bactericidal permeability-increasing protein, domain 2"/>
    <property type="match status" value="1"/>
</dbReference>
<evidence type="ECO:0000313" key="2">
    <source>
        <dbReference type="EMBL" id="KAK5971575.1"/>
    </source>
</evidence>
<protein>
    <submittedName>
        <fullName evidence="2">BPI2 domain-containing protein</fullName>
    </submittedName>
</protein>
<dbReference type="Pfam" id="PF02886">
    <property type="entry name" value="LBP_BPI_CETP_C"/>
    <property type="match status" value="1"/>
</dbReference>
<comment type="caution">
    <text evidence="2">The sequence shown here is derived from an EMBL/GenBank/DDBJ whole genome shotgun (WGS) entry which is preliminary data.</text>
</comment>
<evidence type="ECO:0000313" key="3">
    <source>
        <dbReference type="Proteomes" id="UP001331761"/>
    </source>
</evidence>